<accession>A0A1G2P261</accession>
<protein>
    <submittedName>
        <fullName evidence="1">Uncharacterized protein</fullName>
    </submittedName>
</protein>
<proteinExistence type="predicted"/>
<dbReference type="AlphaFoldDB" id="A0A1G2P261"/>
<reference evidence="1 2" key="1">
    <citation type="journal article" date="2016" name="Nat. Commun.">
        <title>Thousands of microbial genomes shed light on interconnected biogeochemical processes in an aquifer system.</title>
        <authorList>
            <person name="Anantharaman K."/>
            <person name="Brown C.T."/>
            <person name="Hug L.A."/>
            <person name="Sharon I."/>
            <person name="Castelle C.J."/>
            <person name="Probst A.J."/>
            <person name="Thomas B.C."/>
            <person name="Singh A."/>
            <person name="Wilkins M.J."/>
            <person name="Karaoz U."/>
            <person name="Brodie E.L."/>
            <person name="Williams K.H."/>
            <person name="Hubbard S.S."/>
            <person name="Banfield J.F."/>
        </authorList>
    </citation>
    <scope>NUCLEOTIDE SEQUENCE [LARGE SCALE GENOMIC DNA]</scope>
</reference>
<organism evidence="1 2">
    <name type="scientific">Candidatus Taylorbacteria bacterium RIFCSPLOWO2_12_FULL_43_20</name>
    <dbReference type="NCBI Taxonomy" id="1802332"/>
    <lineage>
        <taxon>Bacteria</taxon>
        <taxon>Candidatus Tayloriibacteriota</taxon>
    </lineage>
</organism>
<dbReference type="Proteomes" id="UP000177269">
    <property type="component" value="Unassembled WGS sequence"/>
</dbReference>
<name>A0A1G2P261_9BACT</name>
<gene>
    <name evidence="1" type="ORF">A3G52_00985</name>
</gene>
<evidence type="ECO:0000313" key="1">
    <source>
        <dbReference type="EMBL" id="OHA41702.1"/>
    </source>
</evidence>
<dbReference type="EMBL" id="MHSK01000027">
    <property type="protein sequence ID" value="OHA41702.1"/>
    <property type="molecule type" value="Genomic_DNA"/>
</dbReference>
<sequence>MAKNCVIILYRTYAKACSDRYHSREGGNPGLYYAIWIPAFAGMTDREWLEKAKMRKSYYSYSISK</sequence>
<evidence type="ECO:0000313" key="2">
    <source>
        <dbReference type="Proteomes" id="UP000177269"/>
    </source>
</evidence>
<comment type="caution">
    <text evidence="1">The sequence shown here is derived from an EMBL/GenBank/DDBJ whole genome shotgun (WGS) entry which is preliminary data.</text>
</comment>